<accession>A0A9J7L3K4</accession>
<dbReference type="GO" id="GO:0007218">
    <property type="term" value="P:neuropeptide signaling pathway"/>
    <property type="evidence" value="ECO:0000318"/>
    <property type="project" value="GO_Central"/>
</dbReference>
<evidence type="ECO:0000256" key="1">
    <source>
        <dbReference type="ARBA" id="ARBA00004141"/>
    </source>
</evidence>
<dbReference type="SUPFAM" id="SSF81321">
    <property type="entry name" value="Family A G protein-coupled receptor-like"/>
    <property type="match status" value="1"/>
</dbReference>
<reference evidence="13" key="2">
    <citation type="submission" date="2025-08" db="UniProtKB">
        <authorList>
            <consortium name="RefSeq"/>
        </authorList>
    </citation>
    <scope>IDENTIFICATION</scope>
    <source>
        <strain evidence="13">S238N-H82</strain>
        <tissue evidence="13">Testes</tissue>
    </source>
</reference>
<evidence type="ECO:0000256" key="5">
    <source>
        <dbReference type="ARBA" id="ARBA00023136"/>
    </source>
</evidence>
<feature type="transmembrane region" description="Helical" evidence="9">
    <location>
        <begin position="324"/>
        <end position="346"/>
    </location>
</feature>
<dbReference type="OMA" id="DSCHESR"/>
<evidence type="ECO:0000256" key="2">
    <source>
        <dbReference type="ARBA" id="ARBA00022692"/>
    </source>
</evidence>
<evidence type="ECO:0000256" key="6">
    <source>
        <dbReference type="ARBA" id="ARBA00023170"/>
    </source>
</evidence>
<dbReference type="GO" id="GO:0004966">
    <property type="term" value="F:galanin receptor activity"/>
    <property type="evidence" value="ECO:0000318"/>
    <property type="project" value="GO_Central"/>
</dbReference>
<keyword evidence="3 9" id="KW-1133">Transmembrane helix</keyword>
<feature type="transmembrane region" description="Helical" evidence="9">
    <location>
        <begin position="277"/>
        <end position="299"/>
    </location>
</feature>
<comment type="subcellular location">
    <subcellularLocation>
        <location evidence="1">Membrane</location>
        <topology evidence="1">Multi-pass membrane protein</topology>
    </subcellularLocation>
</comment>
<organism evidence="12 13">
    <name type="scientific">Branchiostoma floridae</name>
    <name type="common">Florida lancelet</name>
    <name type="synonym">Amphioxus</name>
    <dbReference type="NCBI Taxonomy" id="7739"/>
    <lineage>
        <taxon>Eukaryota</taxon>
        <taxon>Metazoa</taxon>
        <taxon>Chordata</taxon>
        <taxon>Cephalochordata</taxon>
        <taxon>Leptocardii</taxon>
        <taxon>Amphioxiformes</taxon>
        <taxon>Branchiostomatidae</taxon>
        <taxon>Branchiostoma</taxon>
    </lineage>
</organism>
<dbReference type="GeneID" id="118414721"/>
<evidence type="ECO:0000256" key="4">
    <source>
        <dbReference type="ARBA" id="ARBA00023040"/>
    </source>
</evidence>
<dbReference type="OrthoDB" id="6076970at2759"/>
<feature type="transmembrane region" description="Helical" evidence="9">
    <location>
        <begin position="419"/>
        <end position="441"/>
    </location>
</feature>
<keyword evidence="5 9" id="KW-0472">Membrane</keyword>
<reference evidence="12" key="1">
    <citation type="journal article" date="2020" name="Nat. Ecol. Evol.">
        <title>Deeply conserved synteny resolves early events in vertebrate evolution.</title>
        <authorList>
            <person name="Simakov O."/>
            <person name="Marletaz F."/>
            <person name="Yue J.X."/>
            <person name="O'Connell B."/>
            <person name="Jenkins J."/>
            <person name="Brandt A."/>
            <person name="Calef R."/>
            <person name="Tung C.H."/>
            <person name="Huang T.K."/>
            <person name="Schmutz J."/>
            <person name="Satoh N."/>
            <person name="Yu J.K."/>
            <person name="Putnam N.H."/>
            <person name="Green R.E."/>
            <person name="Rokhsar D.S."/>
        </authorList>
    </citation>
    <scope>NUCLEOTIDE SEQUENCE [LARGE SCALE GENOMIC DNA]</scope>
    <source>
        <strain evidence="12">S238N-H82</strain>
    </source>
</reference>
<feature type="transmembrane region" description="Helical" evidence="9">
    <location>
        <begin position="376"/>
        <end position="399"/>
    </location>
</feature>
<name>A0A9J7L3K4_BRAFL</name>
<dbReference type="PROSITE" id="PS00237">
    <property type="entry name" value="G_PROTEIN_RECEP_F1_1"/>
    <property type="match status" value="1"/>
</dbReference>
<evidence type="ECO:0000256" key="10">
    <source>
        <dbReference type="SAM" id="SignalP"/>
    </source>
</evidence>
<dbReference type="InterPro" id="IPR000276">
    <property type="entry name" value="GPCR_Rhodpsn"/>
</dbReference>
<dbReference type="Pfam" id="PF00001">
    <property type="entry name" value="7tm_1"/>
    <property type="match status" value="1"/>
</dbReference>
<gene>
    <name evidence="13" type="primary">LOC118414721</name>
</gene>
<comment type="similarity">
    <text evidence="8">Belongs to the G-protein coupled receptor 1 family.</text>
</comment>
<keyword evidence="4 8" id="KW-0297">G-protein coupled receptor</keyword>
<keyword evidence="12" id="KW-1185">Reference proteome</keyword>
<dbReference type="PANTHER" id="PTHR45695">
    <property type="entry name" value="LEUCOKININ RECEPTOR-RELATED"/>
    <property type="match status" value="1"/>
</dbReference>
<keyword evidence="10" id="KW-0732">Signal</keyword>
<evidence type="ECO:0000313" key="12">
    <source>
        <dbReference type="Proteomes" id="UP000001554"/>
    </source>
</evidence>
<evidence type="ECO:0000256" key="7">
    <source>
        <dbReference type="ARBA" id="ARBA00023224"/>
    </source>
</evidence>
<feature type="transmembrane region" description="Helical" evidence="9">
    <location>
        <begin position="198"/>
        <end position="217"/>
    </location>
</feature>
<keyword evidence="2 8" id="KW-0812">Transmembrane</keyword>
<evidence type="ECO:0000259" key="11">
    <source>
        <dbReference type="PROSITE" id="PS50262"/>
    </source>
</evidence>
<dbReference type="KEGG" id="bfo:118414721"/>
<evidence type="ECO:0000256" key="9">
    <source>
        <dbReference type="SAM" id="Phobius"/>
    </source>
</evidence>
<protein>
    <submittedName>
        <fullName evidence="13">Somatostatin receptor type 5-like</fullName>
    </submittedName>
</protein>
<feature type="transmembrane region" description="Helical" evidence="9">
    <location>
        <begin position="237"/>
        <end position="256"/>
    </location>
</feature>
<feature type="domain" description="G-protein coupled receptors family 1 profile" evidence="11">
    <location>
        <begin position="177"/>
        <end position="438"/>
    </location>
</feature>
<dbReference type="PRINTS" id="PR00237">
    <property type="entry name" value="GPCRRHODOPSN"/>
</dbReference>
<feature type="chain" id="PRO_5039947764" evidence="10">
    <location>
        <begin position="20"/>
        <end position="478"/>
    </location>
</feature>
<proteinExistence type="inferred from homology"/>
<dbReference type="Gene3D" id="1.20.1070.10">
    <property type="entry name" value="Rhodopsin 7-helix transmembrane proteins"/>
    <property type="match status" value="1"/>
</dbReference>
<feature type="signal peptide" evidence="10">
    <location>
        <begin position="1"/>
        <end position="19"/>
    </location>
</feature>
<dbReference type="AlphaFoldDB" id="A0A9J7L3K4"/>
<evidence type="ECO:0000256" key="8">
    <source>
        <dbReference type="RuleBase" id="RU000688"/>
    </source>
</evidence>
<dbReference type="GO" id="GO:0005886">
    <property type="term" value="C:plasma membrane"/>
    <property type="evidence" value="ECO:0000318"/>
    <property type="project" value="GO_Central"/>
</dbReference>
<dbReference type="PANTHER" id="PTHR45695:SF9">
    <property type="entry name" value="LEUCOKININ RECEPTOR"/>
    <property type="match status" value="1"/>
</dbReference>
<keyword evidence="6 8" id="KW-0675">Receptor</keyword>
<sequence length="478" mass="53150">MSGRGFVVLATLLVWRGTALEQLQFVTTDRNSTRPGLSCLQACTACLNHVSASSRLNGNCVITQRCLKTFEQILGKAALLLGSSCINNNNSNAAHQDKFSAMSFANYTSLWHETLRNCGRYCSDPEMQWRPNRDLDIFLTTHATSLNISLESPDITFIPSELAITVISAVVTVGLLGNALVFYTLCGRARTSAVISSYILNLSAADSICVLTAPLMLSQDAFDALLSLGNVVCVCGQTVYMVTLAASMLTLATMCVERYLAVAHPLQSLRWRSAGKARAACVLTWVFAVLLSLPMFIFWKLRPQNGANGINQCDWHAEQLWLSVYYSVYGVVMGSLGLLIFVLYCCMLSRHSARRDDQQPDSCHESRRIRAVQRKVVRMVLVLLMVLSFSYLPYYTWWLVRVTHSFSTMGLTSQTFERLEFGLFTLTYLNNCLNPFMYTLLSENYRETFRAACQCVNTCCCCNSPRTLSSPAATNSGL</sequence>
<evidence type="ECO:0000313" key="13">
    <source>
        <dbReference type="RefSeq" id="XP_035674815.1"/>
    </source>
</evidence>
<dbReference type="PROSITE" id="PS50262">
    <property type="entry name" value="G_PROTEIN_RECEP_F1_2"/>
    <property type="match status" value="1"/>
</dbReference>
<dbReference type="RefSeq" id="XP_035674815.1">
    <property type="nucleotide sequence ID" value="XM_035818922.1"/>
</dbReference>
<evidence type="ECO:0000256" key="3">
    <source>
        <dbReference type="ARBA" id="ARBA00022989"/>
    </source>
</evidence>
<keyword evidence="7 8" id="KW-0807">Transducer</keyword>
<dbReference type="InterPro" id="IPR017452">
    <property type="entry name" value="GPCR_Rhodpsn_7TM"/>
</dbReference>
<dbReference type="Proteomes" id="UP000001554">
    <property type="component" value="Chromosome 4"/>
</dbReference>
<feature type="transmembrane region" description="Helical" evidence="9">
    <location>
        <begin position="162"/>
        <end position="186"/>
    </location>
</feature>